<proteinExistence type="predicted"/>
<accession>A0A0N9W6U8</accession>
<protein>
    <recommendedName>
        <fullName evidence="1">Dermonecrotic toxin N-terminal domain-containing protein</fullName>
    </recommendedName>
</protein>
<dbReference type="Proteomes" id="UP000066487">
    <property type="component" value="Chromosome"/>
</dbReference>
<reference evidence="3" key="1">
    <citation type="submission" date="2015-09" db="EMBL/GenBank/DDBJ databases">
        <title>Whole genome sequence of Pseudomonas fluorescens FW300-N2E3.</title>
        <authorList>
            <person name="Ray J."/>
            <person name="Melnyk R."/>
            <person name="Deutschbauer A."/>
        </authorList>
    </citation>
    <scope>NUCLEOTIDE SEQUENCE [LARGE SCALE GENOMIC DNA]</scope>
    <source>
        <strain evidence="3">FW300-N2E3</strain>
    </source>
</reference>
<sequence length="825" mass="92922">MNVNILTAVAGGDSSKELLRPSKRTMAEQPLLIPDWLQRASEEDRQYYVDTEQSLAAKEQALDEWLKETVSLKAFAHFYAQEIVRIETGELVDPEHILVNASHTFYVGQQKVVQRNRLTLPEFMLNGLYDPSSVPLEITLEGETLPPDFTEQVLREVLGDENSMRSLYAEKFEEKYTSEAVLQALQAVLDSRTDLSSFSAKLQGHLSDDSLKIVELASQNVRNYSMGSLSFDTWKHAFQGMIVYCGPEGEDGPCVLYAPEAPGGRVWFEFVSIKQLNFHMADWTNQPAGRSYLSRQSHAAERERTDAYMRFVLELPSQWRGIKRTPWPQFGAGALRQAVLLNVGWLRGEVEAVIPAGYRSASSYHRRYFARLNTELKALTRLASHEAALISYEKFAYNLIKQRVEDVLEEHGETVVVNPDLIKVVLDESQEMTLSQLIIKEQHITEDSGPIHNPGIYPKLRLLAGHPPISDTLMADVLMKYMVGWSKTLRPGEKYIDMLSSDYLDPNAPRYALKRDVYVNTQLHEMQRAALAELFSGVLSREHYERIEQAIDRLRVPESTDPIENDEPESPQRNGVYQFYLQNRRVQGVYVFRLMNDGVATDLLYTPNAPDGRWFRPRAEFARSVKVGGLGSYYCKRVKYTDQRVISAYIEEMTQRSTDDEPPALHVHSRVFDFSHCYSEMIKQIIDGVDAQTTSLIEIVAKLSYDAAVAAVTVIGCIFPPIGLGLSAVVMAKGVFEGAKAYHEGDHSGVFASYLDCMLELATMRIGKLGFSQVQKAIAKRLGDANTCLSVVSACSGKTVDLAVMTELMKEALEEPDSSEQTLLE</sequence>
<dbReference type="AlphaFoldDB" id="A0A0N9W6U8"/>
<gene>
    <name evidence="2" type="ORF">AO353_15540</name>
</gene>
<reference evidence="2 3" key="2">
    <citation type="journal article" date="2018" name="Nature">
        <title>Mutant phenotypes for thousands of bacterial genes of unknown function.</title>
        <authorList>
            <person name="Price M.N."/>
            <person name="Wetmore K.M."/>
            <person name="Waters R.J."/>
            <person name="Callaghan M."/>
            <person name="Ray J."/>
            <person name="Liu H."/>
            <person name="Kuehl J.V."/>
            <person name="Melnyk R.A."/>
            <person name="Lamson J.S."/>
            <person name="Suh Y."/>
            <person name="Carlson H.K."/>
            <person name="Esquivel Z."/>
            <person name="Sadeeshkumar H."/>
            <person name="Chakraborty R."/>
            <person name="Zane G.M."/>
            <person name="Rubin B.E."/>
            <person name="Wall J.D."/>
            <person name="Visel A."/>
            <person name="Bristow J."/>
            <person name="Blow M.J."/>
            <person name="Arkin A.P."/>
            <person name="Deutschbauer A.M."/>
        </authorList>
    </citation>
    <scope>NUCLEOTIDE SEQUENCE [LARGE SCALE GENOMIC DNA]</scope>
    <source>
        <strain evidence="2 3">FW300-N2E3</strain>
    </source>
</reference>
<evidence type="ECO:0000259" key="1">
    <source>
        <dbReference type="Pfam" id="PF20178"/>
    </source>
</evidence>
<dbReference type="Pfam" id="PF20178">
    <property type="entry name" value="ToxA_N"/>
    <property type="match status" value="1"/>
</dbReference>
<evidence type="ECO:0000313" key="3">
    <source>
        <dbReference type="Proteomes" id="UP000066487"/>
    </source>
</evidence>
<evidence type="ECO:0000313" key="2">
    <source>
        <dbReference type="EMBL" id="ALI02421.1"/>
    </source>
</evidence>
<dbReference type="RefSeq" id="WP_054595749.1">
    <property type="nucleotide sequence ID" value="NZ_CP012830.1"/>
</dbReference>
<name>A0A0N9W6U8_PSEFL</name>
<dbReference type="EMBL" id="CP012830">
    <property type="protein sequence ID" value="ALI02421.1"/>
    <property type="molecule type" value="Genomic_DNA"/>
</dbReference>
<feature type="domain" description="Dermonecrotic toxin N-terminal" evidence="1">
    <location>
        <begin position="71"/>
        <end position="296"/>
    </location>
</feature>
<organism evidence="2 3">
    <name type="scientific">Pseudomonas fluorescens</name>
    <dbReference type="NCBI Taxonomy" id="294"/>
    <lineage>
        <taxon>Bacteria</taxon>
        <taxon>Pseudomonadati</taxon>
        <taxon>Pseudomonadota</taxon>
        <taxon>Gammaproteobacteria</taxon>
        <taxon>Pseudomonadales</taxon>
        <taxon>Pseudomonadaceae</taxon>
        <taxon>Pseudomonas</taxon>
    </lineage>
</organism>
<dbReference type="InterPro" id="IPR046673">
    <property type="entry name" value="ToxA_N"/>
</dbReference>